<dbReference type="InterPro" id="IPR006550">
    <property type="entry name" value="PNKP"/>
</dbReference>
<keyword evidence="3" id="KW-0378">Hydrolase</keyword>
<dbReference type="SUPFAM" id="SSF56784">
    <property type="entry name" value="HAD-like"/>
    <property type="match status" value="1"/>
</dbReference>
<dbReference type="CDD" id="cd01625">
    <property type="entry name" value="HAD_PNP"/>
    <property type="match status" value="1"/>
</dbReference>
<dbReference type="OrthoDB" id="19045at2759"/>
<dbReference type="FunFam" id="3.40.50.300:FF:000737">
    <property type="entry name" value="Bifunctional polynucleotide phosphatase/kinase"/>
    <property type="match status" value="1"/>
</dbReference>
<dbReference type="Pfam" id="PF17913">
    <property type="entry name" value="FHA_2"/>
    <property type="match status" value="1"/>
</dbReference>
<protein>
    <submittedName>
        <fullName evidence="7">Bifunctional polynucleotide phosphatase/kinase</fullName>
    </submittedName>
</protein>
<dbReference type="SUPFAM" id="SSF52540">
    <property type="entry name" value="P-loop containing nucleoside triphosphate hydrolases"/>
    <property type="match status" value="1"/>
</dbReference>
<dbReference type="GO" id="GO:0006281">
    <property type="term" value="P:DNA repair"/>
    <property type="evidence" value="ECO:0007669"/>
    <property type="project" value="UniProtKB-KW"/>
</dbReference>
<comment type="caution">
    <text evidence="7">The sequence shown here is derived from an EMBL/GenBank/DDBJ whole genome shotgun (WGS) entry which is preliminary data.</text>
</comment>
<evidence type="ECO:0000256" key="5">
    <source>
        <dbReference type="ARBA" id="ARBA00023242"/>
    </source>
</evidence>
<keyword evidence="2" id="KW-0227">DNA damage</keyword>
<feature type="domain" description="PNK FHA" evidence="6">
    <location>
        <begin position="3"/>
        <end position="74"/>
    </location>
</feature>
<dbReference type="InterPro" id="IPR006551">
    <property type="entry name" value="Polynucleotide_phosphatase"/>
</dbReference>
<dbReference type="GO" id="GO:0046404">
    <property type="term" value="F:ATP-dependent polydeoxyribonucleotide 5'-hydroxyl-kinase activity"/>
    <property type="evidence" value="ECO:0007669"/>
    <property type="project" value="InterPro"/>
</dbReference>
<dbReference type="InterPro" id="IPR006549">
    <property type="entry name" value="HAD-SF_hydro_IIIA"/>
</dbReference>
<keyword evidence="4" id="KW-0234">DNA repair</keyword>
<dbReference type="InterPro" id="IPR027417">
    <property type="entry name" value="P-loop_NTPase"/>
</dbReference>
<name>A0A9Q0NCM8_9DIPT</name>
<dbReference type="Gene3D" id="3.40.50.300">
    <property type="entry name" value="P-loop containing nucleotide triphosphate hydrolases"/>
    <property type="match status" value="1"/>
</dbReference>
<dbReference type="FunFam" id="3.40.50.1000:FF:000078">
    <property type="entry name" value="Bifunctional polynucleotide phosphatase/kinase"/>
    <property type="match status" value="1"/>
</dbReference>
<dbReference type="InterPro" id="IPR036412">
    <property type="entry name" value="HAD-like_sf"/>
</dbReference>
<dbReference type="EMBL" id="WJQU01000001">
    <property type="protein sequence ID" value="KAJ6647211.1"/>
    <property type="molecule type" value="Genomic_DNA"/>
</dbReference>
<accession>A0A9Q0NCM8</accession>
<evidence type="ECO:0000256" key="3">
    <source>
        <dbReference type="ARBA" id="ARBA00022801"/>
    </source>
</evidence>
<evidence type="ECO:0000259" key="6">
    <source>
        <dbReference type="Pfam" id="PF17913"/>
    </source>
</evidence>
<dbReference type="Gene3D" id="2.60.200.20">
    <property type="match status" value="1"/>
</dbReference>
<evidence type="ECO:0000256" key="2">
    <source>
        <dbReference type="ARBA" id="ARBA00022763"/>
    </source>
</evidence>
<sequence>MKCYLKCVGDVRHDPIEIKDDVETFIGRLRATEIKDVMCSRNQVSLTADFAKRNVSVKQIGVNASGINGFAMKKDQMYTMQEGDVLEVLLGKYFYEIEFHVESTIVPEAAVPVNAVKCPTGVWESVDGGKMLIFTPNNMRASNKIASYDLDGTIITTKSEKRFPQDVDDWKIFPYVASKLTSLYDDDFKIVFFTNQNGISQGKFKVNDYKKRTEDIVKKLNIPIQVFAATGKTIYRKPLTGMWKYLCEQKNQSIKISKSESLFVGDAAGRPANNLLKTKKDHSTADRLFALNVGIKFYTPEEHFKKHSTSTWVKPSFDPTNYVAPKSLLNPADSQLVSKELEVIIMVGCPGSGKSTFAKNHLVSNKYNWINQDTLKSWQNCVKQLENAFSSKQSAVIDNTNPTKEARKRYIDVANKFKVQCRCFVMDVSFAHSKHNNKFRELTDATHKPVNEIVMNSFKKYYEPPTVAEGFLEVVNVNFIPKFKTSEDEKLYKMYLLES</sequence>
<keyword evidence="8" id="KW-1185">Reference proteome</keyword>
<dbReference type="Gene3D" id="3.40.50.1000">
    <property type="entry name" value="HAD superfamily/HAD-like"/>
    <property type="match status" value="1"/>
</dbReference>
<dbReference type="PANTHER" id="PTHR12083:SF9">
    <property type="entry name" value="BIFUNCTIONAL POLYNUCLEOTIDE PHOSPHATASE_KINASE"/>
    <property type="match status" value="1"/>
</dbReference>
<gene>
    <name evidence="7" type="primary">Pnkp</name>
    <name evidence="7" type="ORF">Bhyg_02431</name>
</gene>
<dbReference type="GO" id="GO:0005634">
    <property type="term" value="C:nucleus"/>
    <property type="evidence" value="ECO:0007669"/>
    <property type="project" value="UniProtKB-SubCell"/>
</dbReference>
<dbReference type="NCBIfam" id="TIGR01663">
    <property type="entry name" value="PNK-3'Pase"/>
    <property type="match status" value="1"/>
</dbReference>
<evidence type="ECO:0000256" key="4">
    <source>
        <dbReference type="ARBA" id="ARBA00023204"/>
    </source>
</evidence>
<dbReference type="NCBIfam" id="TIGR01664">
    <property type="entry name" value="DNA-3'-Pase"/>
    <property type="match status" value="1"/>
</dbReference>
<reference evidence="7" key="1">
    <citation type="submission" date="2022-07" db="EMBL/GenBank/DDBJ databases">
        <authorList>
            <person name="Trinca V."/>
            <person name="Uliana J.V.C."/>
            <person name="Torres T.T."/>
            <person name="Ward R.J."/>
            <person name="Monesi N."/>
        </authorList>
    </citation>
    <scope>NUCLEOTIDE SEQUENCE</scope>
    <source>
        <strain evidence="7">HSMRA1968</strain>
        <tissue evidence="7">Whole embryos</tissue>
    </source>
</reference>
<dbReference type="NCBIfam" id="TIGR01662">
    <property type="entry name" value="HAD-SF-IIIA"/>
    <property type="match status" value="1"/>
</dbReference>
<dbReference type="GO" id="GO:0046403">
    <property type="term" value="F:polynucleotide 3'-phosphatase activity"/>
    <property type="evidence" value="ECO:0007669"/>
    <property type="project" value="InterPro"/>
</dbReference>
<dbReference type="SUPFAM" id="SSF49879">
    <property type="entry name" value="SMAD/FHA domain"/>
    <property type="match status" value="1"/>
</dbReference>
<evidence type="ECO:0000256" key="1">
    <source>
        <dbReference type="ARBA" id="ARBA00004123"/>
    </source>
</evidence>
<evidence type="ECO:0000313" key="7">
    <source>
        <dbReference type="EMBL" id="KAJ6647211.1"/>
    </source>
</evidence>
<dbReference type="InterPro" id="IPR041388">
    <property type="entry name" value="FHA_2"/>
</dbReference>
<evidence type="ECO:0000313" key="8">
    <source>
        <dbReference type="Proteomes" id="UP001151699"/>
    </source>
</evidence>
<dbReference type="Pfam" id="PF13671">
    <property type="entry name" value="AAA_33"/>
    <property type="match status" value="2"/>
</dbReference>
<dbReference type="Proteomes" id="UP001151699">
    <property type="component" value="Chromosome A"/>
</dbReference>
<dbReference type="GO" id="GO:0003690">
    <property type="term" value="F:double-stranded DNA binding"/>
    <property type="evidence" value="ECO:0007669"/>
    <property type="project" value="TreeGrafter"/>
</dbReference>
<dbReference type="PANTHER" id="PTHR12083">
    <property type="entry name" value="BIFUNCTIONAL POLYNUCLEOTIDE PHOSPHATASE/KINASE"/>
    <property type="match status" value="1"/>
</dbReference>
<dbReference type="InterPro" id="IPR013954">
    <property type="entry name" value="PNK3P"/>
</dbReference>
<dbReference type="Pfam" id="PF08645">
    <property type="entry name" value="PNK3P"/>
    <property type="match status" value="1"/>
</dbReference>
<dbReference type="InterPro" id="IPR023214">
    <property type="entry name" value="HAD_sf"/>
</dbReference>
<proteinExistence type="predicted"/>
<dbReference type="AlphaFoldDB" id="A0A9Q0NCM8"/>
<comment type="subcellular location">
    <subcellularLocation>
        <location evidence="1">Nucleus</location>
    </subcellularLocation>
</comment>
<keyword evidence="5" id="KW-0539">Nucleus</keyword>
<organism evidence="7 8">
    <name type="scientific">Pseudolycoriella hygida</name>
    <dbReference type="NCBI Taxonomy" id="35572"/>
    <lineage>
        <taxon>Eukaryota</taxon>
        <taxon>Metazoa</taxon>
        <taxon>Ecdysozoa</taxon>
        <taxon>Arthropoda</taxon>
        <taxon>Hexapoda</taxon>
        <taxon>Insecta</taxon>
        <taxon>Pterygota</taxon>
        <taxon>Neoptera</taxon>
        <taxon>Endopterygota</taxon>
        <taxon>Diptera</taxon>
        <taxon>Nematocera</taxon>
        <taxon>Sciaroidea</taxon>
        <taxon>Sciaridae</taxon>
        <taxon>Pseudolycoriella</taxon>
    </lineage>
</organism>
<dbReference type="InterPro" id="IPR008984">
    <property type="entry name" value="SMAD_FHA_dom_sf"/>
</dbReference>